<dbReference type="Proteomes" id="UP000324222">
    <property type="component" value="Unassembled WGS sequence"/>
</dbReference>
<dbReference type="OrthoDB" id="1708588at2759"/>
<evidence type="ECO:0000313" key="4">
    <source>
        <dbReference type="Proteomes" id="UP000324222"/>
    </source>
</evidence>
<gene>
    <name evidence="3" type="primary">ATP5SL</name>
    <name evidence="3" type="ORF">E2C01_020506</name>
</gene>
<name>A0A5B7E2G9_PORTR</name>
<dbReference type="Gene3D" id="3.80.10.10">
    <property type="entry name" value="Ribonuclease Inhibitor"/>
    <property type="match status" value="1"/>
</dbReference>
<dbReference type="InterPro" id="IPR032675">
    <property type="entry name" value="LRR_dom_sf"/>
</dbReference>
<keyword evidence="4" id="KW-1185">Reference proteome</keyword>
<evidence type="ECO:0000256" key="1">
    <source>
        <dbReference type="ARBA" id="ARBA00006901"/>
    </source>
</evidence>
<accession>A0A5B7E2G9</accession>
<dbReference type="AlphaFoldDB" id="A0A5B7E2G9"/>
<comment type="similarity">
    <text evidence="1">Belongs to the ATP synthase subunit s family.</text>
</comment>
<proteinExistence type="inferred from homology"/>
<organism evidence="3 4">
    <name type="scientific">Portunus trituberculatus</name>
    <name type="common">Swimming crab</name>
    <name type="synonym">Neptunus trituberculatus</name>
    <dbReference type="NCBI Taxonomy" id="210409"/>
    <lineage>
        <taxon>Eukaryota</taxon>
        <taxon>Metazoa</taxon>
        <taxon>Ecdysozoa</taxon>
        <taxon>Arthropoda</taxon>
        <taxon>Crustacea</taxon>
        <taxon>Multicrustacea</taxon>
        <taxon>Malacostraca</taxon>
        <taxon>Eumalacostraca</taxon>
        <taxon>Eucarida</taxon>
        <taxon>Decapoda</taxon>
        <taxon>Pleocyemata</taxon>
        <taxon>Brachyura</taxon>
        <taxon>Eubrachyura</taxon>
        <taxon>Portunoidea</taxon>
        <taxon>Portunidae</taxon>
        <taxon>Portuninae</taxon>
        <taxon>Portunus</taxon>
    </lineage>
</organism>
<comment type="caution">
    <text evidence="3">The sequence shown here is derived from an EMBL/GenBank/DDBJ whole genome shotgun (WGS) entry which is preliminary data.</text>
</comment>
<evidence type="ECO:0000313" key="3">
    <source>
        <dbReference type="EMBL" id="MPC27336.1"/>
    </source>
</evidence>
<dbReference type="EMBL" id="VSRR010001729">
    <property type="protein sequence ID" value="MPC27336.1"/>
    <property type="molecule type" value="Genomic_DNA"/>
</dbReference>
<evidence type="ECO:0000256" key="2">
    <source>
        <dbReference type="ARBA" id="ARBA00076566"/>
    </source>
</evidence>
<protein>
    <recommendedName>
        <fullName evidence="2">ATP synthase subunit s-like protein</fullName>
    </recommendedName>
</protein>
<sequence>MGYRCLVVIAVSSVYKREEDLYQNTFRMSVACRWTRRLCGRHLTLNRGMHSSAVLSNKEDETPKKVWVTHHREGEKMSWNVPSEPVDVRQKIPDNEWRGLLHRIAPKKPIRADFMSYMQRGIDLRPSSIKRWWGNMQTEAAAKDQMYKPERVAVLGFELAAAHFVVHRGGRVRFRGVKEWVEQNEDEEYELSRHYQPGVYIEEVDASKINLVYEGLESMKNLMYLKNLSVSGCAHIDDWCIDRICCQFSGTLEHLDISGCTKVTERGIGALARLRQLRTLNITGLDGVKDIRLLCLLLKDDLPQLKISGINYFNPETLEHS</sequence>
<dbReference type="FunFam" id="3.80.10.10:FF:000168">
    <property type="entry name" value="Distal membrane arm assembly complex 2"/>
    <property type="match status" value="1"/>
</dbReference>
<reference evidence="3 4" key="1">
    <citation type="submission" date="2019-05" db="EMBL/GenBank/DDBJ databases">
        <title>Another draft genome of Portunus trituberculatus and its Hox gene families provides insights of decapod evolution.</title>
        <authorList>
            <person name="Jeong J.-H."/>
            <person name="Song I."/>
            <person name="Kim S."/>
            <person name="Choi T."/>
            <person name="Kim D."/>
            <person name="Ryu S."/>
            <person name="Kim W."/>
        </authorList>
    </citation>
    <scope>NUCLEOTIDE SEQUENCE [LARGE SCALE GENOMIC DNA]</scope>
    <source>
        <tissue evidence="3">Muscle</tissue>
    </source>
</reference>
<dbReference type="SUPFAM" id="SSF52047">
    <property type="entry name" value="RNI-like"/>
    <property type="match status" value="1"/>
</dbReference>